<dbReference type="CDD" id="cd03109">
    <property type="entry name" value="DTBS"/>
    <property type="match status" value="1"/>
</dbReference>
<keyword evidence="3 9" id="KW-0479">Metal-binding</keyword>
<comment type="function">
    <text evidence="9">Catalyzes a mechanistically unusual reaction, the ATP-dependent insertion of CO2 between the N7 and N8 nitrogen atoms of 7,8-diaminopelargonic acid (DAPA, also called 7,8-diammoniononanoate) to form a ureido ring.</text>
</comment>
<keyword evidence="2 9" id="KW-0436">Ligase</keyword>
<evidence type="ECO:0000256" key="3">
    <source>
        <dbReference type="ARBA" id="ARBA00022723"/>
    </source>
</evidence>
<accession>C8X212</accession>
<evidence type="ECO:0000313" key="11">
    <source>
        <dbReference type="Proteomes" id="UP000001052"/>
    </source>
</evidence>
<feature type="binding site" evidence="9">
    <location>
        <begin position="17"/>
        <end position="22"/>
    </location>
    <ligand>
        <name>ATP</name>
        <dbReference type="ChEBI" id="CHEBI:30616"/>
    </ligand>
</feature>
<dbReference type="eggNOG" id="COG0132">
    <property type="taxonomic scope" value="Bacteria"/>
</dbReference>
<proteinExistence type="inferred from homology"/>
<feature type="binding site" evidence="9">
    <location>
        <position position="42"/>
    </location>
    <ligand>
        <name>substrate</name>
    </ligand>
</feature>
<comment type="similarity">
    <text evidence="9">Belongs to the dethiobiotin synthetase family.</text>
</comment>
<keyword evidence="5 9" id="KW-0093">Biotin biosynthesis</keyword>
<dbReference type="HOGENOM" id="CLU_072551_2_0_7"/>
<dbReference type="OrthoDB" id="9802097at2"/>
<reference evidence="10 11" key="2">
    <citation type="journal article" date="2010" name="Stand. Genomic Sci.">
        <title>Complete genome sequence of Desulfohalobium retbaense type strain (HR(100)).</title>
        <authorList>
            <person name="Spring S."/>
            <person name="Nolan M."/>
            <person name="Lapidus A."/>
            <person name="Glavina Del Rio T."/>
            <person name="Copeland A."/>
            <person name="Tice H."/>
            <person name="Cheng J.F."/>
            <person name="Lucas S."/>
            <person name="Land M."/>
            <person name="Chen F."/>
            <person name="Bruce D."/>
            <person name="Goodwin L."/>
            <person name="Pitluck S."/>
            <person name="Ivanova N."/>
            <person name="Mavromatis K."/>
            <person name="Mikhailova N."/>
            <person name="Pati A."/>
            <person name="Chen A."/>
            <person name="Palaniappan K."/>
            <person name="Hauser L."/>
            <person name="Chang Y.J."/>
            <person name="Jeffries C.D."/>
            <person name="Munk C."/>
            <person name="Kiss H."/>
            <person name="Chain P."/>
            <person name="Han C."/>
            <person name="Brettin T."/>
            <person name="Detter J.C."/>
            <person name="Schuler E."/>
            <person name="Goker M."/>
            <person name="Rohde M."/>
            <person name="Bristow J."/>
            <person name="Eisen J.A."/>
            <person name="Markowitz V."/>
            <person name="Hugenholtz P."/>
            <person name="Kyrpides N.C."/>
            <person name="Klenk H.P."/>
        </authorList>
    </citation>
    <scope>NUCLEOTIDE SEQUENCE [LARGE SCALE GENOMIC DNA]</scope>
    <source>
        <strain evidence="10 11">DSM 5692</strain>
    </source>
</reference>
<gene>
    <name evidence="9" type="primary">bioD</name>
    <name evidence="10" type="ordered locus">Dret_1047</name>
</gene>
<dbReference type="EMBL" id="CP001734">
    <property type="protein sequence ID" value="ACV68335.1"/>
    <property type="molecule type" value="Genomic_DNA"/>
</dbReference>
<evidence type="ECO:0000256" key="1">
    <source>
        <dbReference type="ARBA" id="ARBA00022490"/>
    </source>
</evidence>
<dbReference type="PANTHER" id="PTHR43210:SF2">
    <property type="entry name" value="ATP-DEPENDENT DETHIOBIOTIN SYNTHETASE BIOD 2"/>
    <property type="match status" value="1"/>
</dbReference>
<keyword evidence="1 9" id="KW-0963">Cytoplasm</keyword>
<dbReference type="GO" id="GO:0005524">
    <property type="term" value="F:ATP binding"/>
    <property type="evidence" value="ECO:0007669"/>
    <property type="project" value="UniProtKB-UniRule"/>
</dbReference>
<feature type="binding site" evidence="9">
    <location>
        <position position="21"/>
    </location>
    <ligand>
        <name>Mg(2+)</name>
        <dbReference type="ChEBI" id="CHEBI:18420"/>
    </ligand>
</feature>
<dbReference type="InterPro" id="IPR004472">
    <property type="entry name" value="DTB_synth_BioD"/>
</dbReference>
<comment type="subcellular location">
    <subcellularLocation>
        <location evidence="9">Cytoplasm</location>
    </subcellularLocation>
</comment>
<evidence type="ECO:0000256" key="8">
    <source>
        <dbReference type="ARBA" id="ARBA00047386"/>
    </source>
</evidence>
<dbReference type="GO" id="GO:0009102">
    <property type="term" value="P:biotin biosynthetic process"/>
    <property type="evidence" value="ECO:0007669"/>
    <property type="project" value="UniProtKB-UniRule"/>
</dbReference>
<dbReference type="GO" id="GO:0000287">
    <property type="term" value="F:magnesium ion binding"/>
    <property type="evidence" value="ECO:0007669"/>
    <property type="project" value="UniProtKB-UniRule"/>
</dbReference>
<feature type="active site" evidence="9">
    <location>
        <position position="38"/>
    </location>
</feature>
<comment type="subunit">
    <text evidence="9">Homodimer.</text>
</comment>
<keyword evidence="7 9" id="KW-0460">Magnesium</keyword>
<reference evidence="11" key="1">
    <citation type="submission" date="2009-09" db="EMBL/GenBank/DDBJ databases">
        <title>The complete chromosome of Desulfohalobium retbaense DSM 5692.</title>
        <authorList>
            <consortium name="US DOE Joint Genome Institute (JGI-PGF)"/>
            <person name="Lucas S."/>
            <person name="Copeland A."/>
            <person name="Lapidus A."/>
            <person name="Glavina del Rio T."/>
            <person name="Dalin E."/>
            <person name="Tice H."/>
            <person name="Bruce D."/>
            <person name="Goodwin L."/>
            <person name="Pitluck S."/>
            <person name="Kyrpides N."/>
            <person name="Mavromatis K."/>
            <person name="Ivanova N."/>
            <person name="Mikhailova N."/>
            <person name="Munk A.C."/>
            <person name="Brettin T."/>
            <person name="Detter J.C."/>
            <person name="Han C."/>
            <person name="Tapia R."/>
            <person name="Larimer F."/>
            <person name="Land M."/>
            <person name="Hauser L."/>
            <person name="Markowitz V."/>
            <person name="Cheng J.-F."/>
            <person name="Hugenholtz P."/>
            <person name="Woyke T."/>
            <person name="Wu D."/>
            <person name="Spring S."/>
            <person name="Klenk H.-P."/>
            <person name="Eisen J.A."/>
        </authorList>
    </citation>
    <scope>NUCLEOTIDE SEQUENCE [LARGE SCALE GENOMIC DNA]</scope>
    <source>
        <strain evidence="11">DSM 5692</strain>
    </source>
</reference>
<keyword evidence="6 9" id="KW-0067">ATP-binding</keyword>
<keyword evidence="11" id="KW-1185">Reference proteome</keyword>
<dbReference type="Pfam" id="PF13500">
    <property type="entry name" value="AAA_26"/>
    <property type="match status" value="1"/>
</dbReference>
<dbReference type="KEGG" id="drt:Dret_1047"/>
<comment type="catalytic activity">
    <reaction evidence="9">
        <text>(7R,8S)-7,8-diammoniononanoate + CO2 + ATP = (4R,5S)-dethiobiotin + ADP + phosphate + 3 H(+)</text>
        <dbReference type="Rhea" id="RHEA:15805"/>
        <dbReference type="ChEBI" id="CHEBI:15378"/>
        <dbReference type="ChEBI" id="CHEBI:16526"/>
        <dbReference type="ChEBI" id="CHEBI:30616"/>
        <dbReference type="ChEBI" id="CHEBI:43474"/>
        <dbReference type="ChEBI" id="CHEBI:149469"/>
        <dbReference type="ChEBI" id="CHEBI:149473"/>
        <dbReference type="ChEBI" id="CHEBI:456216"/>
        <dbReference type="EC" id="6.3.3.3"/>
    </reaction>
</comment>
<feature type="binding site" evidence="9">
    <location>
        <position position="49"/>
    </location>
    <ligand>
        <name>ATP</name>
        <dbReference type="ChEBI" id="CHEBI:30616"/>
    </ligand>
</feature>
<dbReference type="PANTHER" id="PTHR43210">
    <property type="entry name" value="DETHIOBIOTIN SYNTHETASE"/>
    <property type="match status" value="1"/>
</dbReference>
<dbReference type="RefSeq" id="WP_015751486.1">
    <property type="nucleotide sequence ID" value="NC_013223.1"/>
</dbReference>
<dbReference type="Proteomes" id="UP000001052">
    <property type="component" value="Chromosome"/>
</dbReference>
<name>C8X212_DESRD</name>
<evidence type="ECO:0000256" key="4">
    <source>
        <dbReference type="ARBA" id="ARBA00022741"/>
    </source>
</evidence>
<dbReference type="PIRSF" id="PIRSF006755">
    <property type="entry name" value="DTB_synth"/>
    <property type="match status" value="1"/>
</dbReference>
<feature type="binding site" evidence="9">
    <location>
        <position position="49"/>
    </location>
    <ligand>
        <name>Mg(2+)</name>
        <dbReference type="ChEBI" id="CHEBI:18420"/>
    </ligand>
</feature>
<comment type="caution">
    <text evidence="9">Lacks conserved residue(s) required for the propagation of feature annotation.</text>
</comment>
<organism evidence="10 11">
    <name type="scientific">Desulfohalobium retbaense (strain ATCC 49708 / DSM 5692 / JCM 16813 / HR100)</name>
    <dbReference type="NCBI Taxonomy" id="485915"/>
    <lineage>
        <taxon>Bacteria</taxon>
        <taxon>Pseudomonadati</taxon>
        <taxon>Thermodesulfobacteriota</taxon>
        <taxon>Desulfovibrionia</taxon>
        <taxon>Desulfovibrionales</taxon>
        <taxon>Desulfohalobiaceae</taxon>
        <taxon>Desulfohalobium</taxon>
    </lineage>
</organism>
<dbReference type="GO" id="GO:0005829">
    <property type="term" value="C:cytosol"/>
    <property type="evidence" value="ECO:0007669"/>
    <property type="project" value="TreeGrafter"/>
</dbReference>
<dbReference type="HAMAP" id="MF_00336">
    <property type="entry name" value="BioD"/>
    <property type="match status" value="1"/>
</dbReference>
<keyword evidence="4 9" id="KW-0547">Nucleotide-binding</keyword>
<comment type="catalytic activity">
    <reaction evidence="8">
        <text>(7R,8S)-8-amino-7-(carboxyamino)nonanoate + ATP = (4R,5S)-dethiobiotin + ADP + phosphate + H(+)</text>
        <dbReference type="Rhea" id="RHEA:63684"/>
        <dbReference type="ChEBI" id="CHEBI:15378"/>
        <dbReference type="ChEBI" id="CHEBI:30616"/>
        <dbReference type="ChEBI" id="CHEBI:43474"/>
        <dbReference type="ChEBI" id="CHEBI:149470"/>
        <dbReference type="ChEBI" id="CHEBI:149473"/>
        <dbReference type="ChEBI" id="CHEBI:456216"/>
    </reaction>
</comment>
<comment type="pathway">
    <text evidence="9">Cofactor biosynthesis; biotin biosynthesis; biotin from 7,8-diaminononanoate: step 1/2.</text>
</comment>
<sequence length="216" mass="23404">MSSLWPQRLFVTGTDTEVGKTLVCAALLASEPAFRYWKPVQSGAAEGTDTAWIRQATGLPEDRFCPEHTVLRDPVSPHIAAAREGRTIDLDTVCSPELAPDTGLFVEGAGGIMVPLNEKATMLDLMVRLAVPVLVVARPDLGTINHTLLSIQVLRQAGLGVWGVVFSGEPEPEVHRSVKQFGRLERVASLPWVEECTFEALAAQGKRLAAILRGRT</sequence>
<evidence type="ECO:0000256" key="7">
    <source>
        <dbReference type="ARBA" id="ARBA00022842"/>
    </source>
</evidence>
<evidence type="ECO:0000256" key="6">
    <source>
        <dbReference type="ARBA" id="ARBA00022840"/>
    </source>
</evidence>
<dbReference type="InterPro" id="IPR027417">
    <property type="entry name" value="P-loop_NTPase"/>
</dbReference>
<dbReference type="STRING" id="485915.Dret_1047"/>
<dbReference type="AlphaFoldDB" id="C8X212"/>
<dbReference type="NCBIfam" id="TIGR00347">
    <property type="entry name" value="bioD"/>
    <property type="match status" value="1"/>
</dbReference>
<dbReference type="EC" id="6.3.3.3" evidence="9"/>
<feature type="binding site" evidence="9">
    <location>
        <position position="107"/>
    </location>
    <ligand>
        <name>Mg(2+)</name>
        <dbReference type="ChEBI" id="CHEBI:18420"/>
    </ligand>
</feature>
<comment type="cofactor">
    <cofactor evidence="9">
        <name>Mg(2+)</name>
        <dbReference type="ChEBI" id="CHEBI:18420"/>
    </cofactor>
</comment>
<evidence type="ECO:0000256" key="9">
    <source>
        <dbReference type="HAMAP-Rule" id="MF_00336"/>
    </source>
</evidence>
<feature type="binding site" evidence="9">
    <location>
        <begin position="191"/>
        <end position="193"/>
    </location>
    <ligand>
        <name>ATP</name>
        <dbReference type="ChEBI" id="CHEBI:30616"/>
    </ligand>
</feature>
<feature type="binding site" evidence="9">
    <location>
        <begin position="107"/>
        <end position="110"/>
    </location>
    <ligand>
        <name>ATP</name>
        <dbReference type="ChEBI" id="CHEBI:30616"/>
    </ligand>
</feature>
<evidence type="ECO:0000313" key="10">
    <source>
        <dbReference type="EMBL" id="ACV68335.1"/>
    </source>
</evidence>
<dbReference type="UniPathway" id="UPA00078">
    <property type="reaction ID" value="UER00161"/>
</dbReference>
<evidence type="ECO:0000256" key="5">
    <source>
        <dbReference type="ARBA" id="ARBA00022756"/>
    </source>
</evidence>
<protein>
    <recommendedName>
        <fullName evidence="9">ATP-dependent dethiobiotin synthetase BioD</fullName>
        <ecNumber evidence="9">6.3.3.3</ecNumber>
    </recommendedName>
    <alternativeName>
        <fullName evidence="9">DTB synthetase</fullName>
        <shortName evidence="9">DTBS</shortName>
    </alternativeName>
    <alternativeName>
        <fullName evidence="9">Dethiobiotin synthase</fullName>
    </alternativeName>
</protein>
<dbReference type="SUPFAM" id="SSF52540">
    <property type="entry name" value="P-loop containing nucleoside triphosphate hydrolases"/>
    <property type="match status" value="1"/>
</dbReference>
<dbReference type="Gene3D" id="3.40.50.300">
    <property type="entry name" value="P-loop containing nucleotide triphosphate hydrolases"/>
    <property type="match status" value="1"/>
</dbReference>
<dbReference type="GO" id="GO:0004141">
    <property type="term" value="F:dethiobiotin synthase activity"/>
    <property type="evidence" value="ECO:0007669"/>
    <property type="project" value="UniProtKB-UniRule"/>
</dbReference>
<evidence type="ECO:0000256" key="2">
    <source>
        <dbReference type="ARBA" id="ARBA00022598"/>
    </source>
</evidence>